<dbReference type="InterPro" id="IPR010550">
    <property type="entry name" value="DCD_N"/>
</dbReference>
<name>A0A059Y0I0_9BACT</name>
<dbReference type="InterPro" id="IPR033704">
    <property type="entry name" value="dUTPase_trimeric"/>
</dbReference>
<dbReference type="NCBIfam" id="NF005734">
    <property type="entry name" value="PRK07559.1"/>
    <property type="match status" value="1"/>
</dbReference>
<dbReference type="EMBL" id="CP007243">
    <property type="protein sequence ID" value="AIA30967.1"/>
    <property type="molecule type" value="Genomic_DNA"/>
</dbReference>
<evidence type="ECO:0000256" key="2">
    <source>
        <dbReference type="ARBA" id="ARBA00023080"/>
    </source>
</evidence>
<evidence type="ECO:0000313" key="6">
    <source>
        <dbReference type="Proteomes" id="UP000027059"/>
    </source>
</evidence>
<dbReference type="GO" id="GO:0009394">
    <property type="term" value="P:2'-deoxyribonucleotide metabolic process"/>
    <property type="evidence" value="ECO:0007669"/>
    <property type="project" value="InterPro"/>
</dbReference>
<dbReference type="GO" id="GO:0008829">
    <property type="term" value="F:dCTP deaminase activity"/>
    <property type="evidence" value="ECO:0007669"/>
    <property type="project" value="InterPro"/>
</dbReference>
<dbReference type="Pfam" id="PF22569">
    <property type="entry name" value="DCD_C"/>
    <property type="match status" value="1"/>
</dbReference>
<dbReference type="OrthoDB" id="9807211at2"/>
<dbReference type="KEGG" id="lfp:Y981_10055"/>
<proteinExistence type="predicted"/>
<keyword evidence="1" id="KW-0378">Hydrolase</keyword>
<keyword evidence="6" id="KW-1185">Reference proteome</keyword>
<evidence type="ECO:0000313" key="5">
    <source>
        <dbReference type="EMBL" id="AIA30967.1"/>
    </source>
</evidence>
<evidence type="ECO:0000259" key="4">
    <source>
        <dbReference type="Pfam" id="PF22569"/>
    </source>
</evidence>
<dbReference type="Pfam" id="PF06559">
    <property type="entry name" value="DCD_N"/>
    <property type="match status" value="1"/>
</dbReference>
<dbReference type="SUPFAM" id="SSF51283">
    <property type="entry name" value="dUTPase-like"/>
    <property type="match status" value="2"/>
</dbReference>
<sequence>MGTLSDVQISRLIDAGAIFDPFEGRDALFSRVQPASLDLALGQTAYRIRSSFLPQGDSVSRLLPELSLYPVDLNTHPYLEKGAVYLIPLSEQLSLPPGVEGKANPKSSTGRVDVFTRVLTEKTHRFDDIPPGYKGHLYLEVFSRSFPLKVKPGLSLSQLRLFENRKILTDLELMDRHRTFPLFWYDGKNKEETEEFRDGVSLGVDLSFEPVVGYKARPNTRVLDLTVPSENPAEPFWEPIMRPSSGDLILEPESFYLFASRAKIRIPSDMAGEMVEFDAQSGELRTHYAGFFDPGFGLVEEGARAVLEIRPHDVPFRVVDGQKIFRLRFEWMESPPRHPYGLEIGSNYSRQALKLSKYFGRFPETV</sequence>
<dbReference type="InterPro" id="IPR053811">
    <property type="entry name" value="DCD_C"/>
</dbReference>
<feature type="domain" description="2'-deoxycytidine 5'-triphosphate deaminase N-terminal" evidence="3">
    <location>
        <begin position="2"/>
        <end position="163"/>
    </location>
</feature>
<evidence type="ECO:0000259" key="3">
    <source>
        <dbReference type="Pfam" id="PF06559"/>
    </source>
</evidence>
<evidence type="ECO:0000256" key="1">
    <source>
        <dbReference type="ARBA" id="ARBA00022801"/>
    </source>
</evidence>
<dbReference type="HOGENOM" id="CLU_043743_0_0_0"/>
<dbReference type="Gene3D" id="2.70.40.10">
    <property type="match status" value="2"/>
</dbReference>
<reference evidence="5 6" key="2">
    <citation type="journal article" date="2015" name="Biomed. Res. Int.">
        <title>Effects of Arsenite Resistance on the Growth and Functional Gene Expression of Leptospirillum ferriphilum and Acidithiobacillus thiooxidans in Pure Culture and Coculture.</title>
        <authorList>
            <person name="Jiang H."/>
            <person name="Liang Y."/>
            <person name="Yin H."/>
            <person name="Xiao Y."/>
            <person name="Guo X."/>
            <person name="Xu Y."/>
            <person name="Hu Q."/>
            <person name="Liu H."/>
            <person name="Liu X."/>
        </authorList>
    </citation>
    <scope>NUCLEOTIDE SEQUENCE [LARGE SCALE GENOMIC DNA]</scope>
    <source>
        <strain evidence="5 6">YSK</strain>
    </source>
</reference>
<reference evidence="6" key="1">
    <citation type="submission" date="2014-02" db="EMBL/GenBank/DDBJ databases">
        <title>Complete genome sequence and comparative genomic analysis of the nitrogen-fixing bacterium Leptospirillum ferriphilum YSK.</title>
        <authorList>
            <person name="Guo X."/>
            <person name="Yin H."/>
            <person name="Liang Y."/>
            <person name="Hu Q."/>
            <person name="Ma L."/>
            <person name="Xiao Y."/>
            <person name="Zhang X."/>
            <person name="Qiu G."/>
            <person name="Liu X."/>
        </authorList>
    </citation>
    <scope>NUCLEOTIDE SEQUENCE [LARGE SCALE GENOMIC DNA]</scope>
    <source>
        <strain evidence="6">YSK</strain>
    </source>
</reference>
<dbReference type="PANTHER" id="PTHR42680">
    <property type="entry name" value="DCTP DEAMINASE"/>
    <property type="match status" value="1"/>
</dbReference>
<organism evidence="5 6">
    <name type="scientific">Leptospirillum ferriphilum YSK</name>
    <dbReference type="NCBI Taxonomy" id="1441628"/>
    <lineage>
        <taxon>Bacteria</taxon>
        <taxon>Pseudomonadati</taxon>
        <taxon>Nitrospirota</taxon>
        <taxon>Nitrospiria</taxon>
        <taxon>Nitrospirales</taxon>
        <taxon>Nitrospiraceae</taxon>
        <taxon>Leptospirillum</taxon>
    </lineage>
</organism>
<keyword evidence="2" id="KW-0546">Nucleotide metabolism</keyword>
<dbReference type="RefSeq" id="WP_023525024.1">
    <property type="nucleotide sequence ID" value="NZ_CP007243.1"/>
</dbReference>
<dbReference type="CDD" id="cd07557">
    <property type="entry name" value="trimeric_dUTPase"/>
    <property type="match status" value="1"/>
</dbReference>
<protein>
    <submittedName>
        <fullName evidence="5">2-deoxycytidine 5-triphosphate deaminase</fullName>
    </submittedName>
</protein>
<gene>
    <name evidence="5" type="ORF">Y981_10055</name>
</gene>
<dbReference type="AlphaFoldDB" id="A0A059Y0I0"/>
<dbReference type="Proteomes" id="UP000027059">
    <property type="component" value="Chromosome"/>
</dbReference>
<dbReference type="PANTHER" id="PTHR42680:SF3">
    <property type="entry name" value="DCTP DEAMINASE"/>
    <property type="match status" value="1"/>
</dbReference>
<dbReference type="InterPro" id="IPR036157">
    <property type="entry name" value="dUTPase-like_sf"/>
</dbReference>
<feature type="domain" description="2'-deoxycytidine 5'-triphosphate deaminase C-terminal" evidence="4">
    <location>
        <begin position="190"/>
        <end position="359"/>
    </location>
</feature>
<accession>A0A059Y0I0</accession>